<dbReference type="RefSeq" id="WP_371857205.1">
    <property type="nucleotide sequence ID" value="NZ_SPVG01000079.1"/>
</dbReference>
<accession>A0A4Y9SQC1</accession>
<keyword evidence="2" id="KW-1185">Reference proteome</keyword>
<protein>
    <submittedName>
        <fullName evidence="1">Uncharacterized protein</fullName>
    </submittedName>
</protein>
<name>A0A4Y9SQC1_9BURK</name>
<organism evidence="1 2">
    <name type="scientific">Duganella callida</name>
    <dbReference type="NCBI Taxonomy" id="2561932"/>
    <lineage>
        <taxon>Bacteria</taxon>
        <taxon>Pseudomonadati</taxon>
        <taxon>Pseudomonadota</taxon>
        <taxon>Betaproteobacteria</taxon>
        <taxon>Burkholderiales</taxon>
        <taxon>Oxalobacteraceae</taxon>
        <taxon>Telluria group</taxon>
        <taxon>Duganella</taxon>
    </lineage>
</organism>
<dbReference type="Proteomes" id="UP000297729">
    <property type="component" value="Unassembled WGS sequence"/>
</dbReference>
<gene>
    <name evidence="1" type="ORF">E4L98_08555</name>
</gene>
<comment type="caution">
    <text evidence="1">The sequence shown here is derived from an EMBL/GenBank/DDBJ whole genome shotgun (WGS) entry which is preliminary data.</text>
</comment>
<sequence>ASALTIGAGNAAPPRLARALNVPVVPSLRPPASYAPTTTTSASFDADVIQRSHQVPVLLECYVNWASASQAVRPLIRASLQAAASPAAWVEFDMGQDASLDHLVHSVPYLLAFMNGQAVDGYAPRADQPGELLDFIQRLGPSFLPTGTDRMVIGFDMNVVLLSRPWLAQDFLAAPTWYVPGLARGAFSLGQSVAGPGNLAALPIACVLARDLSISAQWTSGDRSAIDNAADLGPFSLAGHQFDGHSGTVTVKGMQAIGWVCSVVPPVPPQADPAM</sequence>
<feature type="non-terminal residue" evidence="1">
    <location>
        <position position="1"/>
    </location>
</feature>
<dbReference type="AlphaFoldDB" id="A0A4Y9SQC1"/>
<reference evidence="1 2" key="1">
    <citation type="submission" date="2019-03" db="EMBL/GenBank/DDBJ databases">
        <title>Draft Genome Sequence of Duganella callidus sp. nov., a Novel Duganella Species Isolated from Cultivated Soil.</title>
        <authorList>
            <person name="Raths R."/>
            <person name="Peta V."/>
            <person name="Bucking H."/>
        </authorList>
    </citation>
    <scope>NUCLEOTIDE SEQUENCE [LARGE SCALE GENOMIC DNA]</scope>
    <source>
        <strain evidence="1 2">DN04</strain>
    </source>
</reference>
<dbReference type="SUPFAM" id="SSF52833">
    <property type="entry name" value="Thioredoxin-like"/>
    <property type="match status" value="1"/>
</dbReference>
<dbReference type="EMBL" id="SPVG01000079">
    <property type="protein sequence ID" value="TFW26503.1"/>
    <property type="molecule type" value="Genomic_DNA"/>
</dbReference>
<evidence type="ECO:0000313" key="2">
    <source>
        <dbReference type="Proteomes" id="UP000297729"/>
    </source>
</evidence>
<proteinExistence type="predicted"/>
<dbReference type="InterPro" id="IPR036249">
    <property type="entry name" value="Thioredoxin-like_sf"/>
</dbReference>
<evidence type="ECO:0000313" key="1">
    <source>
        <dbReference type="EMBL" id="TFW26503.1"/>
    </source>
</evidence>